<comment type="caution">
    <text evidence="5">The sequence shown here is derived from an EMBL/GenBank/DDBJ whole genome shotgun (WGS) entry which is preliminary data.</text>
</comment>
<name>A0A748ABR6_SALER</name>
<dbReference type="Pfam" id="PF00563">
    <property type="entry name" value="EAL"/>
    <property type="match status" value="1"/>
</dbReference>
<sequence length="184" mass="20815">LQISRLITLLGYWPDENLAMQLTVESLIRPRFQRWLRDTLMQCEKSQRNRIIIELAEADVCQHISRLQPILRLVNALGVRVAVTQAGLTLVSTSWIKALNVELLKLHPSLVRNIEKRTENQLLVQSLVEACAGTPTQVYATGVRSRGEWQTLTKRGVAGGQGDFFASSQLLDTNVKKYSQRYSV</sequence>
<dbReference type="AlphaFoldDB" id="A0A748ABR6"/>
<organism evidence="5">
    <name type="scientific">Salmonella enterica</name>
    <name type="common">Salmonella choleraesuis</name>
    <dbReference type="NCBI Taxonomy" id="28901"/>
    <lineage>
        <taxon>Bacteria</taxon>
        <taxon>Pseudomonadati</taxon>
        <taxon>Pseudomonadota</taxon>
        <taxon>Gammaproteobacteria</taxon>
        <taxon>Enterobacterales</taxon>
        <taxon>Enterobacteriaceae</taxon>
        <taxon>Salmonella</taxon>
    </lineage>
</organism>
<evidence type="ECO:0000313" key="5">
    <source>
        <dbReference type="EMBL" id="HAF4861941.1"/>
    </source>
</evidence>
<comment type="subunit">
    <text evidence="2">Interacts with FlhD in the FlhC(2)FlhD(4) heterohexamer, inhibiting its ability to activate transcription.</text>
</comment>
<accession>A0A748ABR6</accession>
<feature type="domain" description="EAL" evidence="4">
    <location>
        <begin position="1"/>
        <end position="182"/>
    </location>
</feature>
<dbReference type="CDD" id="cd01948">
    <property type="entry name" value="EAL"/>
    <property type="match status" value="1"/>
</dbReference>
<dbReference type="InterPro" id="IPR001633">
    <property type="entry name" value="EAL_dom"/>
</dbReference>
<dbReference type="Gene3D" id="3.20.20.450">
    <property type="entry name" value="EAL domain"/>
    <property type="match status" value="1"/>
</dbReference>
<evidence type="ECO:0000256" key="3">
    <source>
        <dbReference type="ARBA" id="ARBA00018009"/>
    </source>
</evidence>
<protein>
    <recommendedName>
        <fullName evidence="3">Anti-FlhC(2)FlhD(4) factor YdiV</fullName>
    </recommendedName>
</protein>
<evidence type="ECO:0000256" key="2">
    <source>
        <dbReference type="ARBA" id="ARBA00011576"/>
    </source>
</evidence>
<comment type="similarity">
    <text evidence="1">Belongs to the YdiV family.</text>
</comment>
<dbReference type="PANTHER" id="PTHR33121:SF32">
    <property type="entry name" value="RNASE E SPECIFICITY FACTOR CSRD"/>
    <property type="match status" value="1"/>
</dbReference>
<feature type="non-terminal residue" evidence="5">
    <location>
        <position position="1"/>
    </location>
</feature>
<dbReference type="GO" id="GO:0071111">
    <property type="term" value="F:cyclic-guanylate-specific phosphodiesterase activity"/>
    <property type="evidence" value="ECO:0007669"/>
    <property type="project" value="InterPro"/>
</dbReference>
<proteinExistence type="inferred from homology"/>
<gene>
    <name evidence="5" type="ORF">G8N86_004492</name>
</gene>
<dbReference type="EMBL" id="DAAVHW010000027">
    <property type="protein sequence ID" value="HAF4861941.1"/>
    <property type="molecule type" value="Genomic_DNA"/>
</dbReference>
<evidence type="ECO:0000259" key="4">
    <source>
        <dbReference type="PROSITE" id="PS50883"/>
    </source>
</evidence>
<dbReference type="PANTHER" id="PTHR33121">
    <property type="entry name" value="CYCLIC DI-GMP PHOSPHODIESTERASE PDEF"/>
    <property type="match status" value="1"/>
</dbReference>
<dbReference type="PROSITE" id="PS50883">
    <property type="entry name" value="EAL"/>
    <property type="match status" value="1"/>
</dbReference>
<reference evidence="5" key="1">
    <citation type="journal article" date="2018" name="Genome Biol.">
        <title>SKESA: strategic k-mer extension for scrupulous assemblies.</title>
        <authorList>
            <person name="Souvorov A."/>
            <person name="Agarwala R."/>
            <person name="Lipman D.J."/>
        </authorList>
    </citation>
    <scope>NUCLEOTIDE SEQUENCE</scope>
    <source>
        <strain evidence="5">MA.CK_98/00012105</strain>
    </source>
</reference>
<evidence type="ECO:0000256" key="1">
    <source>
        <dbReference type="ARBA" id="ARBA00010927"/>
    </source>
</evidence>
<dbReference type="InterPro" id="IPR035919">
    <property type="entry name" value="EAL_sf"/>
</dbReference>
<reference evidence="5" key="2">
    <citation type="submission" date="2020-02" db="EMBL/GenBank/DDBJ databases">
        <authorList>
            <consortium name="NCBI Pathogen Detection Project"/>
        </authorList>
    </citation>
    <scope>NUCLEOTIDE SEQUENCE</scope>
    <source>
        <strain evidence="5">MA.CK_98/00012105</strain>
    </source>
</reference>
<dbReference type="SMART" id="SM00052">
    <property type="entry name" value="EAL"/>
    <property type="match status" value="1"/>
</dbReference>
<dbReference type="InterPro" id="IPR050706">
    <property type="entry name" value="Cyclic-di-GMP_PDE-like"/>
</dbReference>
<dbReference type="SUPFAM" id="SSF141868">
    <property type="entry name" value="EAL domain-like"/>
    <property type="match status" value="1"/>
</dbReference>